<keyword evidence="2 3" id="KW-0802">TPR repeat</keyword>
<organism evidence="5 6">
    <name type="scientific">Uabimicrobium amorphum</name>
    <dbReference type="NCBI Taxonomy" id="2596890"/>
    <lineage>
        <taxon>Bacteria</taxon>
        <taxon>Pseudomonadati</taxon>
        <taxon>Planctomycetota</taxon>
        <taxon>Candidatus Uabimicrobiia</taxon>
        <taxon>Candidatus Uabimicrobiales</taxon>
        <taxon>Candidatus Uabimicrobiaceae</taxon>
        <taxon>Candidatus Uabimicrobium</taxon>
    </lineage>
</organism>
<evidence type="ECO:0000313" key="6">
    <source>
        <dbReference type="Proteomes" id="UP000326354"/>
    </source>
</evidence>
<feature type="transmembrane region" description="Helical" evidence="4">
    <location>
        <begin position="353"/>
        <end position="370"/>
    </location>
</feature>
<dbReference type="OrthoDB" id="9797765at2"/>
<evidence type="ECO:0000256" key="2">
    <source>
        <dbReference type="ARBA" id="ARBA00022803"/>
    </source>
</evidence>
<keyword evidence="5" id="KW-0808">Transferase</keyword>
<feature type="transmembrane region" description="Helical" evidence="4">
    <location>
        <begin position="80"/>
        <end position="101"/>
    </location>
</feature>
<keyword evidence="4" id="KW-0812">Transmembrane</keyword>
<keyword evidence="6" id="KW-1185">Reference proteome</keyword>
<evidence type="ECO:0000256" key="4">
    <source>
        <dbReference type="SAM" id="Phobius"/>
    </source>
</evidence>
<evidence type="ECO:0000256" key="1">
    <source>
        <dbReference type="ARBA" id="ARBA00022737"/>
    </source>
</evidence>
<keyword evidence="4" id="KW-1133">Transmembrane helix</keyword>
<dbReference type="AlphaFoldDB" id="A0A5S9IKK0"/>
<sequence>MQRNILTFIAICACVALVYLPTFSNDFCLDDTVIFSNCKNLPNILPLLYKPMPHRLVDHYRPITFATFYIDYKLWGEEAFGYHLTNVLLMSTCGCLLLLLLKEFFSHRAALTACIIFVIHPGYSEAVINIYSRSQILCTIMVISALLYSLKAVYRSSRLHAIFGGVSTFAACLCKESGIVTPALFVIIILYAQHRRYQQAIYVFFIQCCACIVYLIVRLNVLGSVLMPGTEGFLTSVNLYSQYQNICRLFFEYISLSIFPLSLSCDYNFAIVDFHISSVVTPIVVLYMTYSLWYGSYRKRSCACAFFLFLIPLLPVLHIVPISVIFAERFLLVSGIGIAFMISFVVETRGRTIVICSAILLAMITFWRCYDWRNNETLWMKTLCTKPRSYRAKIFKGSYHLRRKNTQYALSYFSQALALKPNANNRVLLYYNLAVIYHIKSDIPRMNYYANEVIKIIPHYVPLWLLLAENAIVHKRYKQGLHYFNNFLRYENKNKNRWTFDYGTIYAKIGHCFFYDKNWKKACFFYDKAIEHNNISTKLLLNNAYGCLMQLRYQKSQQYLLQAYRQDKSNYRVHYLLAVLYYKTNQMQKFQVHYKKAKVLKPVDLQLPTVK</sequence>
<dbReference type="RefSeq" id="WP_151967773.1">
    <property type="nucleotide sequence ID" value="NZ_AP019860.1"/>
</dbReference>
<dbReference type="Proteomes" id="UP000326354">
    <property type="component" value="Chromosome"/>
</dbReference>
<protein>
    <submittedName>
        <fullName evidence="5">O-GlcNAc transferase</fullName>
    </submittedName>
</protein>
<proteinExistence type="predicted"/>
<dbReference type="PROSITE" id="PS50005">
    <property type="entry name" value="TPR"/>
    <property type="match status" value="1"/>
</dbReference>
<name>A0A5S9IKK0_UABAM</name>
<dbReference type="Gene3D" id="1.25.40.10">
    <property type="entry name" value="Tetratricopeptide repeat domain"/>
    <property type="match status" value="2"/>
</dbReference>
<evidence type="ECO:0000313" key="5">
    <source>
        <dbReference type="EMBL" id="BBM83578.1"/>
    </source>
</evidence>
<feature type="transmembrane region" description="Helical" evidence="4">
    <location>
        <begin position="130"/>
        <end position="150"/>
    </location>
</feature>
<gene>
    <name evidence="5" type="ORF">UABAM_01931</name>
</gene>
<accession>A0A5S9IKK0</accession>
<dbReference type="PANTHER" id="PTHR44227">
    <property type="match status" value="1"/>
</dbReference>
<keyword evidence="1" id="KW-0677">Repeat</keyword>
<dbReference type="InterPro" id="IPR052346">
    <property type="entry name" value="O-mannosyl-transferase_TMTC"/>
</dbReference>
<dbReference type="PANTHER" id="PTHR44227:SF3">
    <property type="entry name" value="PROTEIN O-MANNOSYL-TRANSFERASE TMTC4"/>
    <property type="match status" value="1"/>
</dbReference>
<evidence type="ECO:0000256" key="3">
    <source>
        <dbReference type="PROSITE-ProRule" id="PRU00339"/>
    </source>
</evidence>
<dbReference type="SUPFAM" id="SSF48452">
    <property type="entry name" value="TPR-like"/>
    <property type="match status" value="1"/>
</dbReference>
<dbReference type="SMART" id="SM00028">
    <property type="entry name" value="TPR"/>
    <property type="match status" value="6"/>
</dbReference>
<dbReference type="KEGG" id="uam:UABAM_01931"/>
<keyword evidence="4" id="KW-0472">Membrane</keyword>
<dbReference type="GO" id="GO:0016740">
    <property type="term" value="F:transferase activity"/>
    <property type="evidence" value="ECO:0007669"/>
    <property type="project" value="UniProtKB-KW"/>
</dbReference>
<feature type="transmembrane region" description="Helical" evidence="4">
    <location>
        <begin position="162"/>
        <end position="191"/>
    </location>
</feature>
<feature type="transmembrane region" description="Helical" evidence="4">
    <location>
        <begin position="330"/>
        <end position="346"/>
    </location>
</feature>
<dbReference type="InterPro" id="IPR011990">
    <property type="entry name" value="TPR-like_helical_dom_sf"/>
</dbReference>
<feature type="transmembrane region" description="Helical" evidence="4">
    <location>
        <begin position="269"/>
        <end position="290"/>
    </location>
</feature>
<feature type="repeat" description="TPR" evidence="3">
    <location>
        <begin position="390"/>
        <end position="423"/>
    </location>
</feature>
<dbReference type="EMBL" id="AP019860">
    <property type="protein sequence ID" value="BBM83578.1"/>
    <property type="molecule type" value="Genomic_DNA"/>
</dbReference>
<reference evidence="5 6" key="1">
    <citation type="submission" date="2019-08" db="EMBL/GenBank/DDBJ databases">
        <title>Complete genome sequence of Candidatus Uab amorphum.</title>
        <authorList>
            <person name="Shiratori T."/>
            <person name="Suzuki S."/>
            <person name="Kakizawa Y."/>
            <person name="Ishida K."/>
        </authorList>
    </citation>
    <scope>NUCLEOTIDE SEQUENCE [LARGE SCALE GENOMIC DNA]</scope>
    <source>
        <strain evidence="5 6">SRT547</strain>
    </source>
</reference>
<feature type="transmembrane region" description="Helical" evidence="4">
    <location>
        <begin position="197"/>
        <end position="217"/>
    </location>
</feature>
<feature type="transmembrane region" description="Helical" evidence="4">
    <location>
        <begin position="302"/>
        <end position="324"/>
    </location>
</feature>
<dbReference type="InterPro" id="IPR019734">
    <property type="entry name" value="TPR_rpt"/>
</dbReference>